<accession>A0A6A4JL49</accession>
<protein>
    <submittedName>
        <fullName evidence="2">Uncharacterized protein</fullName>
    </submittedName>
</protein>
<feature type="compositionally biased region" description="Basic and acidic residues" evidence="1">
    <location>
        <begin position="100"/>
        <end position="191"/>
    </location>
</feature>
<evidence type="ECO:0000313" key="2">
    <source>
        <dbReference type="EMBL" id="KAF6204171.1"/>
    </source>
</evidence>
<feature type="compositionally biased region" description="Polar residues" evidence="1">
    <location>
        <begin position="194"/>
        <end position="203"/>
    </location>
</feature>
<evidence type="ECO:0000256" key="1">
    <source>
        <dbReference type="SAM" id="MobiDB-lite"/>
    </source>
</evidence>
<dbReference type="Proteomes" id="UP000466442">
    <property type="component" value="Unassembled WGS sequence"/>
</dbReference>
<feature type="region of interest" description="Disordered" evidence="1">
    <location>
        <begin position="326"/>
        <end position="346"/>
    </location>
</feature>
<feature type="region of interest" description="Disordered" evidence="1">
    <location>
        <begin position="378"/>
        <end position="413"/>
    </location>
</feature>
<organism evidence="2 3">
    <name type="scientific">Apolygus lucorum</name>
    <name type="common">Small green plant bug</name>
    <name type="synonym">Lygocoris lucorum</name>
    <dbReference type="NCBI Taxonomy" id="248454"/>
    <lineage>
        <taxon>Eukaryota</taxon>
        <taxon>Metazoa</taxon>
        <taxon>Ecdysozoa</taxon>
        <taxon>Arthropoda</taxon>
        <taxon>Hexapoda</taxon>
        <taxon>Insecta</taxon>
        <taxon>Pterygota</taxon>
        <taxon>Neoptera</taxon>
        <taxon>Paraneoptera</taxon>
        <taxon>Hemiptera</taxon>
        <taxon>Heteroptera</taxon>
        <taxon>Panheteroptera</taxon>
        <taxon>Cimicomorpha</taxon>
        <taxon>Miridae</taxon>
        <taxon>Mirini</taxon>
        <taxon>Apolygus</taxon>
    </lineage>
</organism>
<comment type="caution">
    <text evidence="2">The sequence shown here is derived from an EMBL/GenBank/DDBJ whole genome shotgun (WGS) entry which is preliminary data.</text>
</comment>
<feature type="compositionally biased region" description="Basic and acidic residues" evidence="1">
    <location>
        <begin position="462"/>
        <end position="546"/>
    </location>
</feature>
<gene>
    <name evidence="2" type="ORF">GE061_002511</name>
</gene>
<feature type="compositionally biased region" description="Basic and acidic residues" evidence="1">
    <location>
        <begin position="382"/>
        <end position="397"/>
    </location>
</feature>
<feature type="region of interest" description="Disordered" evidence="1">
    <location>
        <begin position="1"/>
        <end position="44"/>
    </location>
</feature>
<feature type="compositionally biased region" description="Polar residues" evidence="1">
    <location>
        <begin position="77"/>
        <end position="90"/>
    </location>
</feature>
<dbReference type="AlphaFoldDB" id="A0A6A4JL49"/>
<feature type="compositionally biased region" description="Polar residues" evidence="1">
    <location>
        <begin position="8"/>
        <end position="28"/>
    </location>
</feature>
<name>A0A6A4JL49_APOLU</name>
<feature type="region of interest" description="Disordered" evidence="1">
    <location>
        <begin position="77"/>
        <end position="203"/>
    </location>
</feature>
<keyword evidence="3" id="KW-1185">Reference proteome</keyword>
<dbReference type="OrthoDB" id="6578444at2759"/>
<reference evidence="2" key="1">
    <citation type="journal article" date="2021" name="Mol. Ecol. Resour.">
        <title>Apolygus lucorum genome provides insights into omnivorousness and mesophyll feeding.</title>
        <authorList>
            <person name="Liu Y."/>
            <person name="Liu H."/>
            <person name="Wang H."/>
            <person name="Huang T."/>
            <person name="Liu B."/>
            <person name="Yang B."/>
            <person name="Yin L."/>
            <person name="Li B."/>
            <person name="Zhang Y."/>
            <person name="Zhang S."/>
            <person name="Jiang F."/>
            <person name="Zhang X."/>
            <person name="Ren Y."/>
            <person name="Wang B."/>
            <person name="Wang S."/>
            <person name="Lu Y."/>
            <person name="Wu K."/>
            <person name="Fan W."/>
            <person name="Wang G."/>
        </authorList>
    </citation>
    <scope>NUCLEOTIDE SEQUENCE</scope>
    <source>
        <strain evidence="2">12Hb</strain>
    </source>
</reference>
<sequence>MSKKGKSPSLSKVPSIKSTASNQPSTSHAEPKELYSYTPNWITPQEKAKLKARVHQIKMKENRLTLKEDVLLLQQADTRASQDSSASYHTAETGEETADTSDKNKVKKSKSSEGVDKDKDLKKAKSDKSVKSDKSASGKGSKESVDKTKSKESVKSNKSGKSDASDKSKSKEDLRMAKQNEGKTKHPKEAHANPSGNTMEAQPQREISTSDLNEHLWASNIAQFDPQIYHFKSPEKLSTKNPVLAECPPFWVLLDHTVAVTWKLFNAGADRKDLGIIPLQWSREFVSAMRDERGEYLPATGQLLSAIEDALIDRYAKASDANECEHADKDGQEQGPCKKTKGDCNKEQDSLSYVSSESIFKYPVEVSYTLKDIMSRNMPGRMRADGDDAVKSKDDSAAGKADVPPPEDHETMTKTEMLDYLKQLKLEQDLRVEKEKEHAGKIEALMELLAKGKISNDPFEGYDSKKKKDHEADHVHFDEEDEDQKKSGKGDKKKEPAGKGGKEKEPAGKGGKEKGKGKEGQKEVKIEISEDDQKKKKKVSMEEDKGSKKKQSQ</sequence>
<proteinExistence type="predicted"/>
<feature type="region of interest" description="Disordered" evidence="1">
    <location>
        <begin position="449"/>
        <end position="553"/>
    </location>
</feature>
<dbReference type="EMBL" id="WIXP02000010">
    <property type="protein sequence ID" value="KAF6204171.1"/>
    <property type="molecule type" value="Genomic_DNA"/>
</dbReference>
<evidence type="ECO:0000313" key="3">
    <source>
        <dbReference type="Proteomes" id="UP000466442"/>
    </source>
</evidence>